<evidence type="ECO:0000313" key="2">
    <source>
        <dbReference type="Proteomes" id="UP000325255"/>
    </source>
</evidence>
<comment type="caution">
    <text evidence="1">The sequence shown here is derived from an EMBL/GenBank/DDBJ whole genome shotgun (WGS) entry which is preliminary data.</text>
</comment>
<organism evidence="1 2">
    <name type="scientific">Rhodovastum atsumiense</name>
    <dbReference type="NCBI Taxonomy" id="504468"/>
    <lineage>
        <taxon>Bacteria</taxon>
        <taxon>Pseudomonadati</taxon>
        <taxon>Pseudomonadota</taxon>
        <taxon>Alphaproteobacteria</taxon>
        <taxon>Acetobacterales</taxon>
        <taxon>Acetobacteraceae</taxon>
        <taxon>Rhodovastum</taxon>
    </lineage>
</organism>
<proteinExistence type="predicted"/>
<dbReference type="Proteomes" id="UP000325255">
    <property type="component" value="Unassembled WGS sequence"/>
</dbReference>
<feature type="non-terminal residue" evidence="1">
    <location>
        <position position="1"/>
    </location>
</feature>
<name>A0A5M6IX19_9PROT</name>
<evidence type="ECO:0000313" key="1">
    <source>
        <dbReference type="EMBL" id="KAA5611998.1"/>
    </source>
</evidence>
<sequence length="58" mass="6567">PDSPQADVYRELARRIAAHTESKVPTALNPRELREWSSGWADQLVEIERAAERARVPA</sequence>
<protein>
    <submittedName>
        <fullName evidence="1">Nitrogenase iron protein</fullName>
    </submittedName>
</protein>
<gene>
    <name evidence="1" type="ORF">F1189_12120</name>
</gene>
<dbReference type="EMBL" id="VWPK01000016">
    <property type="protein sequence ID" value="KAA5611998.1"/>
    <property type="molecule type" value="Genomic_DNA"/>
</dbReference>
<dbReference type="AlphaFoldDB" id="A0A5M6IX19"/>
<reference evidence="1 2" key="1">
    <citation type="submission" date="2019-09" db="EMBL/GenBank/DDBJ databases">
        <title>Genome sequence of Rhodovastum atsumiense, a diverse member of the Acetobacteraceae family of non-sulfur purple photosynthetic bacteria.</title>
        <authorList>
            <person name="Meyer T."/>
            <person name="Kyndt J."/>
        </authorList>
    </citation>
    <scope>NUCLEOTIDE SEQUENCE [LARGE SCALE GENOMIC DNA]</scope>
    <source>
        <strain evidence="1 2">DSM 21279</strain>
    </source>
</reference>
<keyword evidence="2" id="KW-1185">Reference proteome</keyword>
<accession>A0A5M6IX19</accession>